<reference evidence="1" key="2">
    <citation type="submission" date="2025-09" db="UniProtKB">
        <authorList>
            <consortium name="EnsemblPlants"/>
        </authorList>
    </citation>
    <scope>IDENTIFICATION</scope>
</reference>
<sequence>MPRYRSDGNQCWTPIPSAIGASPDSRSEQKGSKKPGAAMMDGTIMDRDWTALPEDILLIAMAAMEVPDIVRSGVVCSSWRTAYALFRRLRLQTPKQPPCLLYACEDYGADAAALYSPSSSTAFRVPFPGGVLPRHSIHGSAHGWLFILDEAVNPYLLNPLTGARATLPPSSTLRRVTGSFLDAAADGGTTYAIDFGWSGVSDVRRANAREAVRCLYDHVTISSVGEEGGACVVLLMHTFYAELSFARTGDDRWISLSSGLDVEPRVVCFPDHHFVGAAHNDSDGLFYLIGDAGGVYALDLNLQCPVSRPLALEMEDAPGPSETHYLVFNRSGDLLLVSRLCKCVQTRAPDTISSNGVRRKGPARQHSNATVEIGVYKVDIEKKRLVKLLTGVGDNAIFLGHNSPLCLPICEYPMLTRNCAYLTTDNDDILAPPVRREDIGIWDLESQSMQNLRQAWPLRPWLHTPAPVWITPSLY</sequence>
<protein>
    <submittedName>
        <fullName evidence="1">Uncharacterized protein</fullName>
    </submittedName>
</protein>
<organism evidence="1 2">
    <name type="scientific">Avena sativa</name>
    <name type="common">Oat</name>
    <dbReference type="NCBI Taxonomy" id="4498"/>
    <lineage>
        <taxon>Eukaryota</taxon>
        <taxon>Viridiplantae</taxon>
        <taxon>Streptophyta</taxon>
        <taxon>Embryophyta</taxon>
        <taxon>Tracheophyta</taxon>
        <taxon>Spermatophyta</taxon>
        <taxon>Magnoliopsida</taxon>
        <taxon>Liliopsida</taxon>
        <taxon>Poales</taxon>
        <taxon>Poaceae</taxon>
        <taxon>BOP clade</taxon>
        <taxon>Pooideae</taxon>
        <taxon>Poodae</taxon>
        <taxon>Poeae</taxon>
        <taxon>Poeae Chloroplast Group 1 (Aveneae type)</taxon>
        <taxon>Aveninae</taxon>
        <taxon>Avena</taxon>
    </lineage>
</organism>
<evidence type="ECO:0000313" key="1">
    <source>
        <dbReference type="EnsemblPlants" id="AVESA.00010b.r2.1CG0113710.1.CDS.1"/>
    </source>
</evidence>
<dbReference type="EnsemblPlants" id="AVESA.00010b.r2.1CG0113710.1">
    <property type="protein sequence ID" value="AVESA.00010b.r2.1CG0113710.1.CDS.1"/>
    <property type="gene ID" value="AVESA.00010b.r2.1CG0113710"/>
</dbReference>
<proteinExistence type="predicted"/>
<reference evidence="1" key="1">
    <citation type="submission" date="2021-05" db="EMBL/GenBank/DDBJ databases">
        <authorList>
            <person name="Scholz U."/>
            <person name="Mascher M."/>
            <person name="Fiebig A."/>
        </authorList>
    </citation>
    <scope>NUCLEOTIDE SEQUENCE [LARGE SCALE GENOMIC DNA]</scope>
</reference>
<dbReference type="Proteomes" id="UP001732700">
    <property type="component" value="Chromosome 1C"/>
</dbReference>
<evidence type="ECO:0000313" key="2">
    <source>
        <dbReference type="Proteomes" id="UP001732700"/>
    </source>
</evidence>
<name>A0ACD5TR22_AVESA</name>
<accession>A0ACD5TR22</accession>
<keyword evidence="2" id="KW-1185">Reference proteome</keyword>